<name>A0A2S8IPQ4_RHOOP</name>
<gene>
    <name evidence="1" type="ORF">C5613_36450</name>
</gene>
<organism evidence="1 2">
    <name type="scientific">Rhodococcus opacus</name>
    <name type="common">Nocardia opaca</name>
    <dbReference type="NCBI Taxonomy" id="37919"/>
    <lineage>
        <taxon>Bacteria</taxon>
        <taxon>Bacillati</taxon>
        <taxon>Actinomycetota</taxon>
        <taxon>Actinomycetes</taxon>
        <taxon>Mycobacteriales</taxon>
        <taxon>Nocardiaceae</taxon>
        <taxon>Rhodococcus</taxon>
    </lineage>
</organism>
<dbReference type="AlphaFoldDB" id="A0A2S8IPQ4"/>
<evidence type="ECO:0000313" key="1">
    <source>
        <dbReference type="EMBL" id="PQP16382.1"/>
    </source>
</evidence>
<comment type="caution">
    <text evidence="1">The sequence shown here is derived from an EMBL/GenBank/DDBJ whole genome shotgun (WGS) entry which is preliminary data.</text>
</comment>
<evidence type="ECO:0000313" key="2">
    <source>
        <dbReference type="Proteomes" id="UP000239290"/>
    </source>
</evidence>
<reference evidence="2" key="1">
    <citation type="submission" date="2018-02" db="EMBL/GenBank/DDBJ databases">
        <title>Draft genome sequencing of Rhodococcus opacus KU647198.</title>
        <authorList>
            <person name="Zheng B.-X."/>
        </authorList>
    </citation>
    <scope>NUCLEOTIDE SEQUENCE [LARGE SCALE GENOMIC DNA]</scope>
    <source>
        <strain evidence="2">04-OD7</strain>
    </source>
</reference>
<proteinExistence type="predicted"/>
<accession>A0A2S8IPQ4</accession>
<protein>
    <submittedName>
        <fullName evidence="1">Uncharacterized protein</fullName>
    </submittedName>
</protein>
<dbReference type="Proteomes" id="UP000239290">
    <property type="component" value="Unassembled WGS sequence"/>
</dbReference>
<sequence>MEQDTVELPAWIKEPVLLALGDLQEPGANELALKWHPEGDNAGILAAGEPVNASQRFEEDELVPATLVVRVADWLQNQLFPDSTVSPTDARPVCPGHDHPLQARVLYDVAWWFCRTSNSPIRLIGES</sequence>
<dbReference type="EMBL" id="PUIO01000064">
    <property type="protein sequence ID" value="PQP16382.1"/>
    <property type="molecule type" value="Genomic_DNA"/>
</dbReference>